<feature type="compositionally biased region" description="Basic residues" evidence="1">
    <location>
        <begin position="77"/>
        <end position="86"/>
    </location>
</feature>
<comment type="caution">
    <text evidence="2">The sequence shown here is derived from an EMBL/GenBank/DDBJ whole genome shotgun (WGS) entry which is preliminary data.</text>
</comment>
<evidence type="ECO:0000313" key="3">
    <source>
        <dbReference type="Proteomes" id="UP000237271"/>
    </source>
</evidence>
<sequence>MPPARRQTRQELEAFMARLEGRDSVARYRLLRERKAYLDGERDEDADFGDDAAPSASKRSAVKKKNTPQKPPLTKKPVVRKQKKMTKKEEADIVRRDKAAKKARAVQHVEATTALRAAANEKERDRILQEEKDGVNARIRALTELKRRRAGGRSAAEKKRRKTSTTTPGGNGEAIGNESE</sequence>
<reference evidence="2 3" key="1">
    <citation type="journal article" date="2017" name="Genome Biol. Evol.">
        <title>Phytophthora megakarya and P. palmivora, closely related causal agents of cacao black pod rot, underwent increases in genome sizes and gene numbers by different mechanisms.</title>
        <authorList>
            <person name="Ali S.S."/>
            <person name="Shao J."/>
            <person name="Lary D.J."/>
            <person name="Kronmiller B."/>
            <person name="Shen D."/>
            <person name="Strem M.D."/>
            <person name="Amoako-Attah I."/>
            <person name="Akrofi A.Y."/>
            <person name="Begoude B.A."/>
            <person name="Ten Hoopen G.M."/>
            <person name="Coulibaly K."/>
            <person name="Kebe B.I."/>
            <person name="Melnick R.L."/>
            <person name="Guiltinan M.J."/>
            <person name="Tyler B.M."/>
            <person name="Meinhardt L.W."/>
            <person name="Bailey B.A."/>
        </authorList>
    </citation>
    <scope>NUCLEOTIDE SEQUENCE [LARGE SCALE GENOMIC DNA]</scope>
    <source>
        <strain evidence="3">sbr112.9</strain>
    </source>
</reference>
<name>A0A2P4X688_9STRA</name>
<dbReference type="Proteomes" id="UP000237271">
    <property type="component" value="Unassembled WGS sequence"/>
</dbReference>
<dbReference type="OrthoDB" id="129653at2759"/>
<gene>
    <name evidence="2" type="ORF">PHPALM_29997</name>
</gene>
<dbReference type="AlphaFoldDB" id="A0A2P4X688"/>
<feature type="non-terminal residue" evidence="2">
    <location>
        <position position="180"/>
    </location>
</feature>
<evidence type="ECO:0000256" key="1">
    <source>
        <dbReference type="SAM" id="MobiDB-lite"/>
    </source>
</evidence>
<protein>
    <submittedName>
        <fullName evidence="2">M96 mating-specific protein family</fullName>
    </submittedName>
</protein>
<feature type="compositionally biased region" description="Basic and acidic residues" evidence="1">
    <location>
        <begin position="87"/>
        <end position="97"/>
    </location>
</feature>
<feature type="region of interest" description="Disordered" evidence="1">
    <location>
        <begin position="39"/>
        <end position="107"/>
    </location>
</feature>
<proteinExistence type="predicted"/>
<evidence type="ECO:0000313" key="2">
    <source>
        <dbReference type="EMBL" id="POM61052.1"/>
    </source>
</evidence>
<feature type="compositionally biased region" description="Acidic residues" evidence="1">
    <location>
        <begin position="41"/>
        <end position="50"/>
    </location>
</feature>
<dbReference type="EMBL" id="NCKW01016378">
    <property type="protein sequence ID" value="POM61052.1"/>
    <property type="molecule type" value="Genomic_DNA"/>
</dbReference>
<keyword evidence="3" id="KW-1185">Reference proteome</keyword>
<feature type="region of interest" description="Disordered" evidence="1">
    <location>
        <begin position="140"/>
        <end position="180"/>
    </location>
</feature>
<organism evidence="2 3">
    <name type="scientific">Phytophthora palmivora</name>
    <dbReference type="NCBI Taxonomy" id="4796"/>
    <lineage>
        <taxon>Eukaryota</taxon>
        <taxon>Sar</taxon>
        <taxon>Stramenopiles</taxon>
        <taxon>Oomycota</taxon>
        <taxon>Peronosporomycetes</taxon>
        <taxon>Peronosporales</taxon>
        <taxon>Peronosporaceae</taxon>
        <taxon>Phytophthora</taxon>
    </lineage>
</organism>
<accession>A0A2P4X688</accession>